<sequence>MKLLAADYDGTLRRGDTVSQRNKEALINWRKQGNLFGIVTGRSLESIQKEIIKNELAIDFLITNNGGVQADGNGNVLSVTKIDFNAALEIIDYIRSLNCISYVLNNGISRSRTVLKASAEDLKYGNQDVMRSEADLIAEGQIAQIVISVEDNEINHEYAKAINERFSGYVEAFPNLYCVDIVPKGISKAEGINKMLIDSKLEPVSVICVGDQFNDCSMLQAYKGYTFHDSPQELQSMAFKVIDEVADVVDDEL</sequence>
<dbReference type="GO" id="GO:0000287">
    <property type="term" value="F:magnesium ion binding"/>
    <property type="evidence" value="ECO:0007669"/>
    <property type="project" value="TreeGrafter"/>
</dbReference>
<dbReference type="InterPro" id="IPR006379">
    <property type="entry name" value="HAD-SF_hydro_IIB"/>
</dbReference>
<proteinExistence type="predicted"/>
<dbReference type="NCBIfam" id="TIGR01484">
    <property type="entry name" value="HAD-SF-IIB"/>
    <property type="match status" value="1"/>
</dbReference>
<dbReference type="PANTHER" id="PTHR10000:SF8">
    <property type="entry name" value="HAD SUPERFAMILY HYDROLASE-LIKE, TYPE 3"/>
    <property type="match status" value="1"/>
</dbReference>
<dbReference type="Gene3D" id="3.40.50.1000">
    <property type="entry name" value="HAD superfamily/HAD-like"/>
    <property type="match status" value="1"/>
</dbReference>
<dbReference type="SUPFAM" id="SSF56784">
    <property type="entry name" value="HAD-like"/>
    <property type="match status" value="1"/>
</dbReference>
<dbReference type="STRING" id="1034346.GCA_000313565_02055"/>
<dbReference type="GO" id="GO:0005829">
    <property type="term" value="C:cytosol"/>
    <property type="evidence" value="ECO:0007669"/>
    <property type="project" value="TreeGrafter"/>
</dbReference>
<organism evidence="1 2">
    <name type="scientific">Dielma fastidiosa</name>
    <dbReference type="NCBI Taxonomy" id="1034346"/>
    <lineage>
        <taxon>Bacteria</taxon>
        <taxon>Bacillati</taxon>
        <taxon>Bacillota</taxon>
        <taxon>Erysipelotrichia</taxon>
        <taxon>Erysipelotrichales</taxon>
        <taxon>Erysipelotrichaceae</taxon>
        <taxon>Dielma</taxon>
    </lineage>
</organism>
<dbReference type="RefSeq" id="WP_022938360.1">
    <property type="nucleotide sequence ID" value="NZ_CABKRQ010000005.1"/>
</dbReference>
<evidence type="ECO:0000313" key="1">
    <source>
        <dbReference type="EMBL" id="PXX80528.1"/>
    </source>
</evidence>
<dbReference type="Gene3D" id="3.30.1240.10">
    <property type="match status" value="1"/>
</dbReference>
<dbReference type="Proteomes" id="UP000247612">
    <property type="component" value="Unassembled WGS sequence"/>
</dbReference>
<keyword evidence="2" id="KW-1185">Reference proteome</keyword>
<name>A0A318KUK1_9FIRM</name>
<dbReference type="PANTHER" id="PTHR10000">
    <property type="entry name" value="PHOSPHOSERINE PHOSPHATASE"/>
    <property type="match status" value="1"/>
</dbReference>
<reference evidence="1 2" key="1">
    <citation type="submission" date="2018-05" db="EMBL/GenBank/DDBJ databases">
        <title>Genomic Encyclopedia of Type Strains, Phase IV (KMG-IV): sequencing the most valuable type-strain genomes for metagenomic binning, comparative biology and taxonomic classification.</title>
        <authorList>
            <person name="Goeker M."/>
        </authorList>
    </citation>
    <scope>NUCLEOTIDE SEQUENCE [LARGE SCALE GENOMIC DNA]</scope>
    <source>
        <strain evidence="1 2">JC118</strain>
    </source>
</reference>
<evidence type="ECO:0000313" key="2">
    <source>
        <dbReference type="Proteomes" id="UP000247612"/>
    </source>
</evidence>
<dbReference type="InterPro" id="IPR036412">
    <property type="entry name" value="HAD-like_sf"/>
</dbReference>
<dbReference type="EMBL" id="QJKH01000003">
    <property type="protein sequence ID" value="PXX80528.1"/>
    <property type="molecule type" value="Genomic_DNA"/>
</dbReference>
<dbReference type="AlphaFoldDB" id="A0A318KUK1"/>
<gene>
    <name evidence="1" type="ORF">DES51_103123</name>
</gene>
<accession>A0A318KUK1</accession>
<keyword evidence="1" id="KW-0378">Hydrolase</keyword>
<dbReference type="InterPro" id="IPR023214">
    <property type="entry name" value="HAD_sf"/>
</dbReference>
<dbReference type="GO" id="GO:0016791">
    <property type="term" value="F:phosphatase activity"/>
    <property type="evidence" value="ECO:0007669"/>
    <property type="project" value="TreeGrafter"/>
</dbReference>
<comment type="caution">
    <text evidence="1">The sequence shown here is derived from an EMBL/GenBank/DDBJ whole genome shotgun (WGS) entry which is preliminary data.</text>
</comment>
<protein>
    <submittedName>
        <fullName evidence="1">Cof subfamily protein (Haloacid dehalogenase superfamily)/HAD superfamily hydrolase (TIGR01484 family)</fullName>
    </submittedName>
</protein>
<dbReference type="Pfam" id="PF08282">
    <property type="entry name" value="Hydrolase_3"/>
    <property type="match status" value="1"/>
</dbReference>